<dbReference type="Pfam" id="PF00392">
    <property type="entry name" value="GntR"/>
    <property type="match status" value="1"/>
</dbReference>
<keyword evidence="2" id="KW-0238">DNA-binding</keyword>
<accession>A0ABW5DL63</accession>
<organism evidence="5 6">
    <name type="scientific">Lacibacterium aquatile</name>
    <dbReference type="NCBI Taxonomy" id="1168082"/>
    <lineage>
        <taxon>Bacteria</taxon>
        <taxon>Pseudomonadati</taxon>
        <taxon>Pseudomonadota</taxon>
        <taxon>Alphaproteobacteria</taxon>
        <taxon>Rhodospirillales</taxon>
        <taxon>Rhodospirillaceae</taxon>
    </lineage>
</organism>
<dbReference type="EMBL" id="JBHUIP010000003">
    <property type="protein sequence ID" value="MFD2261863.1"/>
    <property type="molecule type" value="Genomic_DNA"/>
</dbReference>
<dbReference type="PROSITE" id="PS50949">
    <property type="entry name" value="HTH_GNTR"/>
    <property type="match status" value="1"/>
</dbReference>
<dbReference type="Proteomes" id="UP001597295">
    <property type="component" value="Unassembled WGS sequence"/>
</dbReference>
<dbReference type="CDD" id="cd07377">
    <property type="entry name" value="WHTH_GntR"/>
    <property type="match status" value="1"/>
</dbReference>
<feature type="domain" description="HTH gntR-type" evidence="4">
    <location>
        <begin position="24"/>
        <end position="92"/>
    </location>
</feature>
<dbReference type="InterPro" id="IPR000524">
    <property type="entry name" value="Tscrpt_reg_HTH_GntR"/>
</dbReference>
<comment type="caution">
    <text evidence="5">The sequence shown here is derived from an EMBL/GenBank/DDBJ whole genome shotgun (WGS) entry which is preliminary data.</text>
</comment>
<dbReference type="SMART" id="SM00345">
    <property type="entry name" value="HTH_GNTR"/>
    <property type="match status" value="1"/>
</dbReference>
<evidence type="ECO:0000313" key="6">
    <source>
        <dbReference type="Proteomes" id="UP001597295"/>
    </source>
</evidence>
<keyword evidence="6" id="KW-1185">Reference proteome</keyword>
<dbReference type="SUPFAM" id="SSF46785">
    <property type="entry name" value="Winged helix' DNA-binding domain"/>
    <property type="match status" value="1"/>
</dbReference>
<evidence type="ECO:0000313" key="5">
    <source>
        <dbReference type="EMBL" id="MFD2261863.1"/>
    </source>
</evidence>
<keyword evidence="3" id="KW-0804">Transcription</keyword>
<dbReference type="InterPro" id="IPR028978">
    <property type="entry name" value="Chorismate_lyase_/UTRA_dom_sf"/>
</dbReference>
<proteinExistence type="predicted"/>
<dbReference type="SUPFAM" id="SSF64288">
    <property type="entry name" value="Chorismate lyase-like"/>
    <property type="match status" value="1"/>
</dbReference>
<gene>
    <name evidence="5" type="ORF">ACFSM5_03120</name>
</gene>
<evidence type="ECO:0000256" key="3">
    <source>
        <dbReference type="ARBA" id="ARBA00023163"/>
    </source>
</evidence>
<dbReference type="InterPro" id="IPR036388">
    <property type="entry name" value="WH-like_DNA-bd_sf"/>
</dbReference>
<dbReference type="InterPro" id="IPR011663">
    <property type="entry name" value="UTRA"/>
</dbReference>
<keyword evidence="1" id="KW-0805">Transcription regulation</keyword>
<evidence type="ECO:0000256" key="2">
    <source>
        <dbReference type="ARBA" id="ARBA00023125"/>
    </source>
</evidence>
<dbReference type="Pfam" id="PF07702">
    <property type="entry name" value="UTRA"/>
    <property type="match status" value="1"/>
</dbReference>
<dbReference type="PANTHER" id="PTHR44846">
    <property type="entry name" value="MANNOSYL-D-GLYCERATE TRANSPORT/METABOLISM SYSTEM REPRESSOR MNGR-RELATED"/>
    <property type="match status" value="1"/>
</dbReference>
<dbReference type="PANTHER" id="PTHR44846:SF1">
    <property type="entry name" value="MANNOSYL-D-GLYCERATE TRANSPORT_METABOLISM SYSTEM REPRESSOR MNGR-RELATED"/>
    <property type="match status" value="1"/>
</dbReference>
<dbReference type="InterPro" id="IPR036390">
    <property type="entry name" value="WH_DNA-bd_sf"/>
</dbReference>
<sequence length="266" mass="28876">MSRKLPTEIDALIAELKPDEASSTPLYIQLAENITDAIRAGRWLPGEALPPERVLAQSVAVSRVTTRKAVELLIDRGILTTRQGSGTFVARPMEHPATTLASFSEEIRARGMTPGSKWLSRELSIATPEEALSLGLAPGTAIARLSRLRLADDEVMAIEVSALPSRYLPDPTVLEDSLYSYMRGQGTAPVRALQHIRAVNATERQATLMGVKPGLALLYISRIAFLPGGSAVEFTRSYYRGDRYDLVSELSRGTEVRGAPAVDFAS</sequence>
<evidence type="ECO:0000259" key="4">
    <source>
        <dbReference type="PROSITE" id="PS50949"/>
    </source>
</evidence>
<dbReference type="RefSeq" id="WP_379874777.1">
    <property type="nucleotide sequence ID" value="NZ_JBHUIP010000003.1"/>
</dbReference>
<protein>
    <submittedName>
        <fullName evidence="5">GntR family transcriptional regulator</fullName>
    </submittedName>
</protein>
<reference evidence="6" key="1">
    <citation type="journal article" date="2019" name="Int. J. Syst. Evol. Microbiol.">
        <title>The Global Catalogue of Microorganisms (GCM) 10K type strain sequencing project: providing services to taxonomists for standard genome sequencing and annotation.</title>
        <authorList>
            <consortium name="The Broad Institute Genomics Platform"/>
            <consortium name="The Broad Institute Genome Sequencing Center for Infectious Disease"/>
            <person name="Wu L."/>
            <person name="Ma J."/>
        </authorList>
    </citation>
    <scope>NUCLEOTIDE SEQUENCE [LARGE SCALE GENOMIC DNA]</scope>
    <source>
        <strain evidence="6">CGMCC 1.19062</strain>
    </source>
</reference>
<dbReference type="Gene3D" id="3.40.1410.10">
    <property type="entry name" value="Chorismate lyase-like"/>
    <property type="match status" value="1"/>
</dbReference>
<evidence type="ECO:0000256" key="1">
    <source>
        <dbReference type="ARBA" id="ARBA00023015"/>
    </source>
</evidence>
<dbReference type="SMART" id="SM00866">
    <property type="entry name" value="UTRA"/>
    <property type="match status" value="1"/>
</dbReference>
<name>A0ABW5DL63_9PROT</name>
<dbReference type="PRINTS" id="PR00035">
    <property type="entry name" value="HTHGNTR"/>
</dbReference>
<dbReference type="InterPro" id="IPR050679">
    <property type="entry name" value="Bact_HTH_transcr_reg"/>
</dbReference>
<dbReference type="Gene3D" id="1.10.10.10">
    <property type="entry name" value="Winged helix-like DNA-binding domain superfamily/Winged helix DNA-binding domain"/>
    <property type="match status" value="1"/>
</dbReference>